<organism evidence="1 2">
    <name type="scientific">Pisolithus microcarpus 441</name>
    <dbReference type="NCBI Taxonomy" id="765257"/>
    <lineage>
        <taxon>Eukaryota</taxon>
        <taxon>Fungi</taxon>
        <taxon>Dikarya</taxon>
        <taxon>Basidiomycota</taxon>
        <taxon>Agaricomycotina</taxon>
        <taxon>Agaricomycetes</taxon>
        <taxon>Agaricomycetidae</taxon>
        <taxon>Boletales</taxon>
        <taxon>Sclerodermatineae</taxon>
        <taxon>Pisolithaceae</taxon>
        <taxon>Pisolithus</taxon>
    </lineage>
</organism>
<reference evidence="1 2" key="1">
    <citation type="submission" date="2014-04" db="EMBL/GenBank/DDBJ databases">
        <authorList>
            <consortium name="DOE Joint Genome Institute"/>
            <person name="Kuo A."/>
            <person name="Kohler A."/>
            <person name="Costa M.D."/>
            <person name="Nagy L.G."/>
            <person name="Floudas D."/>
            <person name="Copeland A."/>
            <person name="Barry K.W."/>
            <person name="Cichocki N."/>
            <person name="Veneault-Fourrey C."/>
            <person name="LaButti K."/>
            <person name="Lindquist E.A."/>
            <person name="Lipzen A."/>
            <person name="Lundell T."/>
            <person name="Morin E."/>
            <person name="Murat C."/>
            <person name="Sun H."/>
            <person name="Tunlid A."/>
            <person name="Henrissat B."/>
            <person name="Grigoriev I.V."/>
            <person name="Hibbett D.S."/>
            <person name="Martin F."/>
            <person name="Nordberg H.P."/>
            <person name="Cantor M.N."/>
            <person name="Hua S.X."/>
        </authorList>
    </citation>
    <scope>NUCLEOTIDE SEQUENCE [LARGE SCALE GENOMIC DNA]</scope>
    <source>
        <strain evidence="1 2">441</strain>
    </source>
</reference>
<evidence type="ECO:0000313" key="2">
    <source>
        <dbReference type="Proteomes" id="UP000054018"/>
    </source>
</evidence>
<gene>
    <name evidence="1" type="ORF">PISMIDRAFT_468229</name>
</gene>
<reference evidence="2" key="2">
    <citation type="submission" date="2015-01" db="EMBL/GenBank/DDBJ databases">
        <title>Evolutionary Origins and Diversification of the Mycorrhizal Mutualists.</title>
        <authorList>
            <consortium name="DOE Joint Genome Institute"/>
            <consortium name="Mycorrhizal Genomics Consortium"/>
            <person name="Kohler A."/>
            <person name="Kuo A."/>
            <person name="Nagy L.G."/>
            <person name="Floudas D."/>
            <person name="Copeland A."/>
            <person name="Barry K.W."/>
            <person name="Cichocki N."/>
            <person name="Veneault-Fourrey C."/>
            <person name="LaButti K."/>
            <person name="Lindquist E.A."/>
            <person name="Lipzen A."/>
            <person name="Lundell T."/>
            <person name="Morin E."/>
            <person name="Murat C."/>
            <person name="Riley R."/>
            <person name="Ohm R."/>
            <person name="Sun H."/>
            <person name="Tunlid A."/>
            <person name="Henrissat B."/>
            <person name="Grigoriev I.V."/>
            <person name="Hibbett D.S."/>
            <person name="Martin F."/>
        </authorList>
    </citation>
    <scope>NUCLEOTIDE SEQUENCE [LARGE SCALE GENOMIC DNA]</scope>
    <source>
        <strain evidence="2">441</strain>
    </source>
</reference>
<accession>A0A0C9YDU2</accession>
<dbReference type="HOGENOM" id="CLU_1441581_0_0_1"/>
<dbReference type="Proteomes" id="UP000054018">
    <property type="component" value="Unassembled WGS sequence"/>
</dbReference>
<evidence type="ECO:0000313" key="1">
    <source>
        <dbReference type="EMBL" id="KIK11969.1"/>
    </source>
</evidence>
<dbReference type="AlphaFoldDB" id="A0A0C9YDU2"/>
<protein>
    <submittedName>
        <fullName evidence="1">Unplaced genomic scaffold scaffold_449, whole genome shotgun sequence</fullName>
    </submittedName>
</protein>
<sequence length="188" mass="21819">MSTFRWLLDSIFKQTRCIHTLRGSVSLVLVVLCNKCTLGDHIVYNASSRAGLTQRRAAVRWTANTRNPCPHADDAMVSVICWRSWAEPRRTGNELYAEMRAKMLNRRLSIISTKHTGDLKRKKQPRKHDQLSYQHQARKRWEIRFFHRGEKLGQSNREHVATNDMVTSPVAMVDIRTTVVNRPLLKGR</sequence>
<name>A0A0C9YDU2_9AGAM</name>
<proteinExistence type="predicted"/>
<keyword evidence="2" id="KW-1185">Reference proteome</keyword>
<dbReference type="EMBL" id="KN834133">
    <property type="protein sequence ID" value="KIK11969.1"/>
    <property type="molecule type" value="Genomic_DNA"/>
</dbReference>